<dbReference type="ArachnoServer" id="AS000711">
    <property type="toxin name" value="U13-theraphotoxin-Hs1a"/>
</dbReference>
<organism evidence="2">
    <name type="scientific">Cyriopagopus schmidti</name>
    <name type="common">Chinese bird spider</name>
    <name type="synonym">Haplopelma schmidti</name>
    <dbReference type="NCBI Taxonomy" id="29017"/>
    <lineage>
        <taxon>Eukaryota</taxon>
        <taxon>Metazoa</taxon>
        <taxon>Ecdysozoa</taxon>
        <taxon>Arthropoda</taxon>
        <taxon>Chelicerata</taxon>
        <taxon>Arachnida</taxon>
        <taxon>Araneae</taxon>
        <taxon>Mygalomorphae</taxon>
        <taxon>Avicularoidea</taxon>
        <taxon>Theraphosidae</taxon>
        <taxon>Cyriopagopus</taxon>
    </lineage>
</organism>
<sequence length="77" mass="8638">MKYAIVLCVIVIVVTVVRATHLKDDESGKEFEPLNLREERKCKPNGQKCESPAECCSMACSSDKSCEEVEHTHLHFG</sequence>
<name>B3FIV0_CYRSC</name>
<feature type="signal peptide" evidence="1">
    <location>
        <begin position="1"/>
        <end position="19"/>
    </location>
</feature>
<feature type="chain" id="PRO_5002788391" evidence="1">
    <location>
        <begin position="20"/>
        <end position="77"/>
    </location>
</feature>
<protein>
    <submittedName>
        <fullName evidence="2">HWTX-XIII</fullName>
    </submittedName>
</protein>
<reference evidence="2" key="1">
    <citation type="journal article" date="2008" name="Toxicon">
        <title>Molecular diversification based on analysis of expressed sequence tags from the venom glands of the Chinese bird spider Ornithoctonus huwena.</title>
        <authorList>
            <person name="Jiang L."/>
            <person name="Peng L."/>
            <person name="Chen J."/>
            <person name="Zhang Y."/>
            <person name="Xiong X."/>
            <person name="Liang S."/>
        </authorList>
    </citation>
    <scope>NUCLEOTIDE SEQUENCE</scope>
</reference>
<evidence type="ECO:0000313" key="2">
    <source>
        <dbReference type="EMBL" id="ABY77747.1"/>
    </source>
</evidence>
<evidence type="ECO:0000256" key="1">
    <source>
        <dbReference type="SAM" id="SignalP"/>
    </source>
</evidence>
<keyword evidence="1" id="KW-0732">Signal</keyword>
<proteinExistence type="evidence at transcript level"/>
<accession>B3FIV0</accession>
<dbReference type="EMBL" id="EU195294">
    <property type="protein sequence ID" value="ABY77747.1"/>
    <property type="molecule type" value="mRNA"/>
</dbReference>
<dbReference type="AlphaFoldDB" id="B3FIV0"/>